<keyword evidence="2" id="KW-0472">Membrane</keyword>
<feature type="transmembrane region" description="Helical" evidence="2">
    <location>
        <begin position="454"/>
        <end position="471"/>
    </location>
</feature>
<feature type="transmembrane region" description="Helical" evidence="2">
    <location>
        <begin position="422"/>
        <end position="442"/>
    </location>
</feature>
<reference evidence="3 4" key="1">
    <citation type="submission" date="2018-12" db="EMBL/GenBank/DDBJ databases">
        <authorList>
            <person name="Toschakov S.V."/>
        </authorList>
    </citation>
    <scope>NUCLEOTIDE SEQUENCE [LARGE SCALE GENOMIC DNA]</scope>
    <source>
        <strain evidence="3 4">GM2012</strain>
    </source>
</reference>
<sequence length="598" mass="65923">MTRRQGNHGAEAGPGRRRLRRVGVALLLVYGAVAWLSFSFRYGEGHRERPILLVLGLLTLAWAAYALALATVLRRRERTCGGQGGRLLLVVGFAAAYRLVLLPSVPIQEIDYYRYLWDGRVLLAGVSPFRLAPAEVDRLGPSAGEGAPAGVLWRLSRSSEAVRTIFERVHHREVPTVYPPMAQVVFAASALVTPAGAPLWAHVLVLKAILIGFDLGTLLLLVLLLRRLNLPEEWSLAYGWCPLVLKEVANTGHLDAIAVFFTALAITCLVGIGGRRSRGDERARPRLGMAALGLAVLAKSYPIILLPLVSTFLAARIRRRAVVPLLVFAAVIAAGYLPFLAGPVADGGESAHHPWSGLGTFLSRWQKNDFLFMLVHENLRPPLGDRPDHWFVVVPAAWRSSLHRAAGFGPPGWTGPDRHEPAFLLAQAVMGLVLMALVARWCVRVARRPGPEELLRSVALVLVWGWLLSSTPHPWYLTWCIPFLVFERRRSWFLLPGLAMAYYLRFALEYHALGGGEAAVEAALHRFDYGAVWWEYLPFFAALLAESCWSQRPRRRTIPSGWRNRSGRVPQLPSDGAYGRANPDPSEGPADGVEGSTV</sequence>
<dbReference type="RefSeq" id="WP_126725074.1">
    <property type="nucleotide sequence ID" value="NZ_RYZH01000015.1"/>
</dbReference>
<evidence type="ECO:0000313" key="4">
    <source>
        <dbReference type="Proteomes" id="UP000280296"/>
    </source>
</evidence>
<keyword evidence="4" id="KW-1185">Reference proteome</keyword>
<dbReference type="EMBL" id="RYZH01000015">
    <property type="protein sequence ID" value="RUL87953.1"/>
    <property type="molecule type" value="Genomic_DNA"/>
</dbReference>
<dbReference type="Proteomes" id="UP000280296">
    <property type="component" value="Unassembled WGS sequence"/>
</dbReference>
<proteinExistence type="predicted"/>
<feature type="transmembrane region" description="Helical" evidence="2">
    <location>
        <begin position="199"/>
        <end position="225"/>
    </location>
</feature>
<comment type="caution">
    <text evidence="3">The sequence shown here is derived from an EMBL/GenBank/DDBJ whole genome shotgun (WGS) entry which is preliminary data.</text>
</comment>
<feature type="region of interest" description="Disordered" evidence="1">
    <location>
        <begin position="560"/>
        <end position="598"/>
    </location>
</feature>
<evidence type="ECO:0000313" key="3">
    <source>
        <dbReference type="EMBL" id="RUL87953.1"/>
    </source>
</evidence>
<feature type="transmembrane region" description="Helical" evidence="2">
    <location>
        <begin position="85"/>
        <end position="107"/>
    </location>
</feature>
<feature type="transmembrane region" description="Helical" evidence="2">
    <location>
        <begin position="321"/>
        <end position="341"/>
    </location>
</feature>
<evidence type="ECO:0008006" key="5">
    <source>
        <dbReference type="Google" id="ProtNLM"/>
    </source>
</evidence>
<gene>
    <name evidence="3" type="ORF">TsocGM_09515</name>
</gene>
<protein>
    <recommendedName>
        <fullName evidence="5">DUF2029 domain-containing protein</fullName>
    </recommendedName>
</protein>
<feature type="transmembrane region" description="Helical" evidence="2">
    <location>
        <begin position="50"/>
        <end position="73"/>
    </location>
</feature>
<dbReference type="AlphaFoldDB" id="A0A432MKK5"/>
<organism evidence="3 4">
    <name type="scientific">Tautonia sociabilis</name>
    <dbReference type="NCBI Taxonomy" id="2080755"/>
    <lineage>
        <taxon>Bacteria</taxon>
        <taxon>Pseudomonadati</taxon>
        <taxon>Planctomycetota</taxon>
        <taxon>Planctomycetia</taxon>
        <taxon>Isosphaerales</taxon>
        <taxon>Isosphaeraceae</taxon>
        <taxon>Tautonia</taxon>
    </lineage>
</organism>
<feature type="transmembrane region" description="Helical" evidence="2">
    <location>
        <begin position="287"/>
        <end position="309"/>
    </location>
</feature>
<keyword evidence="2" id="KW-1133">Transmembrane helix</keyword>
<dbReference type="Pfam" id="PF26314">
    <property type="entry name" value="MptA_B_family"/>
    <property type="match status" value="1"/>
</dbReference>
<keyword evidence="2" id="KW-0812">Transmembrane</keyword>
<evidence type="ECO:0000256" key="2">
    <source>
        <dbReference type="SAM" id="Phobius"/>
    </source>
</evidence>
<name>A0A432MKK5_9BACT</name>
<accession>A0A432MKK5</accession>
<feature type="transmembrane region" description="Helical" evidence="2">
    <location>
        <begin position="256"/>
        <end position="275"/>
    </location>
</feature>
<reference evidence="3 4" key="2">
    <citation type="submission" date="2019-01" db="EMBL/GenBank/DDBJ databases">
        <title>Tautonia sociabilis, a novel thermotolerant planctomycete of Isosphaeraceae family, isolated from a 4000 m deep subterranean habitat.</title>
        <authorList>
            <person name="Kovaleva O.L."/>
            <person name="Elcheninov A.G."/>
            <person name="Van Heerden E."/>
            <person name="Toshchakov S.V."/>
            <person name="Novikov A."/>
            <person name="Bonch-Osmolovskaya E.A."/>
            <person name="Kublanov I.V."/>
        </authorList>
    </citation>
    <scope>NUCLEOTIDE SEQUENCE [LARGE SCALE GENOMIC DNA]</scope>
    <source>
        <strain evidence="3 4">GM2012</strain>
    </source>
</reference>
<feature type="transmembrane region" description="Helical" evidence="2">
    <location>
        <begin position="21"/>
        <end position="38"/>
    </location>
</feature>
<dbReference type="OrthoDB" id="3362857at2"/>
<evidence type="ECO:0000256" key="1">
    <source>
        <dbReference type="SAM" id="MobiDB-lite"/>
    </source>
</evidence>